<keyword evidence="1" id="KW-0808">Transferase</keyword>
<dbReference type="InterPro" id="IPR050385">
    <property type="entry name" value="Archaeal_FAD_synthase"/>
</dbReference>
<feature type="domain" description="Cytidyltransferase-like" evidence="5">
    <location>
        <begin position="12"/>
        <end position="132"/>
    </location>
</feature>
<dbReference type="Proteomes" id="UP000294558">
    <property type="component" value="Unassembled WGS sequence"/>
</dbReference>
<evidence type="ECO:0000256" key="2">
    <source>
        <dbReference type="ARBA" id="ARBA00022695"/>
    </source>
</evidence>
<evidence type="ECO:0000256" key="1">
    <source>
        <dbReference type="ARBA" id="ARBA00022679"/>
    </source>
</evidence>
<dbReference type="OrthoDB" id="9771433at2"/>
<dbReference type="Pfam" id="PF13714">
    <property type="entry name" value="PEP_mutase"/>
    <property type="match status" value="1"/>
</dbReference>
<evidence type="ECO:0000256" key="4">
    <source>
        <dbReference type="ARBA" id="ARBA00024063"/>
    </source>
</evidence>
<dbReference type="GO" id="GO:0016779">
    <property type="term" value="F:nucleotidyltransferase activity"/>
    <property type="evidence" value="ECO:0007669"/>
    <property type="project" value="UniProtKB-KW"/>
</dbReference>
<keyword evidence="7" id="KW-1185">Reference proteome</keyword>
<dbReference type="InterPro" id="IPR012698">
    <property type="entry name" value="PEnolPyrv_PMutase_core"/>
</dbReference>
<comment type="caution">
    <text evidence="6">The sequence shown here is derived from an EMBL/GenBank/DDBJ whole genome shotgun (WGS) entry which is preliminary data.</text>
</comment>
<dbReference type="RefSeq" id="WP_133869607.1">
    <property type="nucleotide sequence ID" value="NZ_SOAU01000001.1"/>
</dbReference>
<dbReference type="Pfam" id="PF01467">
    <property type="entry name" value="CTP_transf_like"/>
    <property type="match status" value="1"/>
</dbReference>
<dbReference type="Gene3D" id="3.40.50.620">
    <property type="entry name" value="HUPs"/>
    <property type="match status" value="1"/>
</dbReference>
<proteinExistence type="predicted"/>
<keyword evidence="6" id="KW-0670">Pyruvate</keyword>
<keyword evidence="2" id="KW-0548">Nucleotidyltransferase</keyword>
<dbReference type="PANTHER" id="PTHR43793:SF1">
    <property type="entry name" value="FAD SYNTHASE"/>
    <property type="match status" value="1"/>
</dbReference>
<evidence type="ECO:0000313" key="7">
    <source>
        <dbReference type="Proteomes" id="UP000294558"/>
    </source>
</evidence>
<dbReference type="NCBIfam" id="TIGR02320">
    <property type="entry name" value="PEP_mutase"/>
    <property type="match status" value="1"/>
</dbReference>
<dbReference type="EC" id="5.4.2.9" evidence="4"/>
<dbReference type="Gene3D" id="3.20.20.60">
    <property type="entry name" value="Phosphoenolpyruvate-binding domains"/>
    <property type="match status" value="1"/>
</dbReference>
<dbReference type="InterPro" id="IPR014729">
    <property type="entry name" value="Rossmann-like_a/b/a_fold"/>
</dbReference>
<evidence type="ECO:0000313" key="6">
    <source>
        <dbReference type="EMBL" id="TDT17310.1"/>
    </source>
</evidence>
<dbReference type="PANTHER" id="PTHR43793">
    <property type="entry name" value="FAD SYNTHASE"/>
    <property type="match status" value="1"/>
</dbReference>
<accession>A0A4R7I278</accession>
<reference evidence="6 7" key="1">
    <citation type="submission" date="2019-03" db="EMBL/GenBank/DDBJ databases">
        <title>Sequencing the genomes of 1000 actinobacteria strains.</title>
        <authorList>
            <person name="Klenk H.-P."/>
        </authorList>
    </citation>
    <scope>NUCLEOTIDE SEQUENCE [LARGE SCALE GENOMIC DNA]</scope>
    <source>
        <strain evidence="6 7">DSM 18936</strain>
    </source>
</reference>
<dbReference type="InterPro" id="IPR039556">
    <property type="entry name" value="ICL/PEPM"/>
</dbReference>
<dbReference type="EMBL" id="SOAU01000001">
    <property type="protein sequence ID" value="TDT17310.1"/>
    <property type="molecule type" value="Genomic_DNA"/>
</dbReference>
<gene>
    <name evidence="6" type="ORF">BDK89_2918</name>
</gene>
<dbReference type="CDD" id="cd02170">
    <property type="entry name" value="cytidylyltransferase"/>
    <property type="match status" value="1"/>
</dbReference>
<dbReference type="InterPro" id="IPR040442">
    <property type="entry name" value="Pyrv_kinase-like_dom_sf"/>
</dbReference>
<name>A0A4R7I278_9ACTN</name>
<protein>
    <recommendedName>
        <fullName evidence="4">phosphoenolpyruvate mutase</fullName>
        <ecNumber evidence="4">5.4.2.9</ecNumber>
    </recommendedName>
</protein>
<evidence type="ECO:0000259" key="5">
    <source>
        <dbReference type="Pfam" id="PF01467"/>
    </source>
</evidence>
<dbReference type="SUPFAM" id="SSF52374">
    <property type="entry name" value="Nucleotidylyl transferase"/>
    <property type="match status" value="1"/>
</dbReference>
<organism evidence="6 7">
    <name type="scientific">Ilumatobacter fluminis</name>
    <dbReference type="NCBI Taxonomy" id="467091"/>
    <lineage>
        <taxon>Bacteria</taxon>
        <taxon>Bacillati</taxon>
        <taxon>Actinomycetota</taxon>
        <taxon>Acidimicrobiia</taxon>
        <taxon>Acidimicrobiales</taxon>
        <taxon>Ilumatobacteraceae</taxon>
        <taxon>Ilumatobacter</taxon>
    </lineage>
</organism>
<dbReference type="CDD" id="cd00377">
    <property type="entry name" value="ICL_PEPM"/>
    <property type="match status" value="1"/>
</dbReference>
<dbReference type="InterPro" id="IPR015813">
    <property type="entry name" value="Pyrv/PenolPyrv_kinase-like_dom"/>
</dbReference>
<dbReference type="SUPFAM" id="SSF51621">
    <property type="entry name" value="Phosphoenolpyruvate/pyruvate domain"/>
    <property type="match status" value="1"/>
</dbReference>
<sequence>MSERARVYVGMSADLVHPGHINVLQQAAELGDVTVGLLTDQAIASYKRLPHMTFEQRKTVIENLKAVSSVVAQDTLDYVPNLEKIRPDIVVHGDDWRTGVQQQTRQRVIDTLSGWGGRLVEVPYTEGISSTQLNTSLKQIGTTPNVRLSRLGRLLANKPIVRVMEAHSGLSSLVVESTVVERGGRKVEFDAMWSSSLTDSTSRGKPDIEAVDISSRLQMVNEIFEVTTKPLIFDGDTGGKPEHFPFTVRSLERLGVSAVIIEDKEGLKRNSLFGTDVSQTQSSIDDFSARIQIGKQAQITDDFMVIARIESLILEAGMQDAVERAEAYIDAGADAIMIHSRQKSPDEVLEFCDHASRFSKQVPIVAVPTSYNEITEERLADAGVRVVIYANHMLRASYPQMQRVAQTILEHGRSFEAESMLASIADVLQIVPENMG</sequence>
<dbReference type="InterPro" id="IPR004821">
    <property type="entry name" value="Cyt_trans-like"/>
</dbReference>
<keyword evidence="3" id="KW-0413">Isomerase</keyword>
<evidence type="ECO:0000256" key="3">
    <source>
        <dbReference type="ARBA" id="ARBA00023235"/>
    </source>
</evidence>
<dbReference type="NCBIfam" id="TIGR00125">
    <property type="entry name" value="cyt_tran_rel"/>
    <property type="match status" value="1"/>
</dbReference>
<dbReference type="AlphaFoldDB" id="A0A4R7I278"/>
<dbReference type="GO" id="GO:0050188">
    <property type="term" value="F:phosphoenolpyruvate mutase activity"/>
    <property type="evidence" value="ECO:0007669"/>
    <property type="project" value="UniProtKB-EC"/>
</dbReference>